<feature type="transmembrane region" description="Helical" evidence="1">
    <location>
        <begin position="64"/>
        <end position="88"/>
    </location>
</feature>
<dbReference type="InterPro" id="IPR029787">
    <property type="entry name" value="Nucleotide_cyclase"/>
</dbReference>
<feature type="transmembrane region" description="Helical" evidence="1">
    <location>
        <begin position="108"/>
        <end position="128"/>
    </location>
</feature>
<keyword evidence="1" id="KW-0472">Membrane</keyword>
<evidence type="ECO:0000256" key="1">
    <source>
        <dbReference type="SAM" id="Phobius"/>
    </source>
</evidence>
<dbReference type="Proteomes" id="UP001597451">
    <property type="component" value="Unassembled WGS sequence"/>
</dbReference>
<dbReference type="InterPro" id="IPR050469">
    <property type="entry name" value="Diguanylate_Cyclase"/>
</dbReference>
<feature type="domain" description="GGDEF" evidence="2">
    <location>
        <begin position="268"/>
        <end position="406"/>
    </location>
</feature>
<evidence type="ECO:0000313" key="4">
    <source>
        <dbReference type="Proteomes" id="UP001597451"/>
    </source>
</evidence>
<dbReference type="SMART" id="SM00267">
    <property type="entry name" value="GGDEF"/>
    <property type="match status" value="1"/>
</dbReference>
<dbReference type="PANTHER" id="PTHR45138:SF9">
    <property type="entry name" value="DIGUANYLATE CYCLASE DGCM-RELATED"/>
    <property type="match status" value="1"/>
</dbReference>
<keyword evidence="4" id="KW-1185">Reference proteome</keyword>
<name>A0ABW5Q2N0_9BACI</name>
<dbReference type="Pfam" id="PF00990">
    <property type="entry name" value="GGDEF"/>
    <property type="match status" value="1"/>
</dbReference>
<keyword evidence="1" id="KW-0812">Transmembrane</keyword>
<gene>
    <name evidence="3" type="ORF">ACFSUN_13280</name>
</gene>
<sequence>MRLKLFIISLFVVSCFVAFSYGDIIVNRSLFIKAILLYWLFSTLYSHLTIVVKKGNVNMDYGISYGLSFGLVAGPLGLFVFEFVQRFIVYFDRKYSKTADPDEFLHTFYNIGAFALNNTIAFFIFQLLYPSFQHFPFGFWLLIVLLVITVSLLSDIYLITIFTITKNISTFKEAIDFIKSRSVLDMGKTAFSNGLLYLLIMEEQWEMVIALFLLNYLVSRSFMLKSQTIQHKLERDKFEHMAYTDFLTDAYNRTYMDKIMQELNHTGECIGVLVTDIDSFKRVNDTYNHAVGDHVIQQYAATLKSHLQDKDCLVRSGGEEFTIFLRHRSFQQCVELVEKIRSDVDSNPVHTEYKSEAVAIHYTASFGLYYYKTAGETEIKRAYVYADDLLLQSKELGKNRVTVKNGTVDLPLSVRFK</sequence>
<evidence type="ECO:0000259" key="2">
    <source>
        <dbReference type="PROSITE" id="PS50887"/>
    </source>
</evidence>
<reference evidence="4" key="1">
    <citation type="journal article" date="2019" name="Int. J. Syst. Evol. Microbiol.">
        <title>The Global Catalogue of Microorganisms (GCM) 10K type strain sequencing project: providing services to taxonomists for standard genome sequencing and annotation.</title>
        <authorList>
            <consortium name="The Broad Institute Genomics Platform"/>
            <consortium name="The Broad Institute Genome Sequencing Center for Infectious Disease"/>
            <person name="Wu L."/>
            <person name="Ma J."/>
        </authorList>
    </citation>
    <scope>NUCLEOTIDE SEQUENCE [LARGE SCALE GENOMIC DNA]</scope>
    <source>
        <strain evidence="4">TISTR 1858</strain>
    </source>
</reference>
<organism evidence="3 4">
    <name type="scientific">Oceanobacillus kapialis</name>
    <dbReference type="NCBI Taxonomy" id="481353"/>
    <lineage>
        <taxon>Bacteria</taxon>
        <taxon>Bacillati</taxon>
        <taxon>Bacillota</taxon>
        <taxon>Bacilli</taxon>
        <taxon>Bacillales</taxon>
        <taxon>Bacillaceae</taxon>
        <taxon>Oceanobacillus</taxon>
    </lineage>
</organism>
<dbReference type="PANTHER" id="PTHR45138">
    <property type="entry name" value="REGULATORY COMPONENTS OF SENSORY TRANSDUCTION SYSTEM"/>
    <property type="match status" value="1"/>
</dbReference>
<keyword evidence="1" id="KW-1133">Transmembrane helix</keyword>
<dbReference type="Gene3D" id="3.30.70.270">
    <property type="match status" value="1"/>
</dbReference>
<dbReference type="NCBIfam" id="TIGR00254">
    <property type="entry name" value="GGDEF"/>
    <property type="match status" value="1"/>
</dbReference>
<dbReference type="PROSITE" id="PS51257">
    <property type="entry name" value="PROKAR_LIPOPROTEIN"/>
    <property type="match status" value="1"/>
</dbReference>
<dbReference type="InterPro" id="IPR043128">
    <property type="entry name" value="Rev_trsase/Diguanyl_cyclase"/>
</dbReference>
<dbReference type="EMBL" id="JBHUMX010000040">
    <property type="protein sequence ID" value="MFD2629753.1"/>
    <property type="molecule type" value="Genomic_DNA"/>
</dbReference>
<feature type="transmembrane region" description="Helical" evidence="1">
    <location>
        <begin position="140"/>
        <end position="164"/>
    </location>
</feature>
<feature type="transmembrane region" description="Helical" evidence="1">
    <location>
        <begin position="30"/>
        <end position="52"/>
    </location>
</feature>
<dbReference type="SUPFAM" id="SSF55073">
    <property type="entry name" value="Nucleotide cyclase"/>
    <property type="match status" value="1"/>
</dbReference>
<dbReference type="RefSeq" id="WP_379562542.1">
    <property type="nucleotide sequence ID" value="NZ_JBHUMX010000040.1"/>
</dbReference>
<evidence type="ECO:0000313" key="3">
    <source>
        <dbReference type="EMBL" id="MFD2629753.1"/>
    </source>
</evidence>
<accession>A0ABW5Q2N0</accession>
<dbReference type="PROSITE" id="PS50887">
    <property type="entry name" value="GGDEF"/>
    <property type="match status" value="1"/>
</dbReference>
<protein>
    <submittedName>
        <fullName evidence="3">GGDEF domain-containing protein</fullName>
    </submittedName>
</protein>
<dbReference type="InterPro" id="IPR000160">
    <property type="entry name" value="GGDEF_dom"/>
</dbReference>
<proteinExistence type="predicted"/>
<dbReference type="CDD" id="cd01949">
    <property type="entry name" value="GGDEF"/>
    <property type="match status" value="1"/>
</dbReference>
<comment type="caution">
    <text evidence="3">The sequence shown here is derived from an EMBL/GenBank/DDBJ whole genome shotgun (WGS) entry which is preliminary data.</text>
</comment>